<sequence>MSRIQLTRTVLENSILSERQLRDLISGTPPPPNQRRIRTLNINTMTRPYLVDLLERSEIEYRLDAIARDVYSELTDAEKVLSILRKAELIELQDPAPGDNESIDRSDELSELTDDDSPSIHETGGNQNQNPQSNIRTTPSGLNPPLPVSGDQPQAVPAVNQNTPVEVTKLQVFLSLRDEKSEYKLAQTLKAEFPIPYSESGELHVQHDAVIYAVETCIKNSPFWVSDSETLTVFDNQTNVLHLQREAYKHLQGGLVRCSSACADKCDGTASFASDFETLTQVSLPNGASRYPWWSSEEYAKFIATRTSLSTRTGSVFRIDLCLARSISHAFHPKEDQRPTKKPRRHLRNAEVKQQAAQERHNAGTALIKTLFDDDATYEAIITAFKDKQKTYKYLETFRWAVWFYAAWCDTTDDEDKPLDMTVWQSVLQHQADGWLTYLAKSGQIIRQKGGSAGVLDGKGTILQSFTKGSI</sequence>
<keyword evidence="3" id="KW-1185">Reference proteome</keyword>
<gene>
    <name evidence="2" type="ORF">GGX14DRAFT_387801</name>
</gene>
<evidence type="ECO:0000313" key="3">
    <source>
        <dbReference type="Proteomes" id="UP001219525"/>
    </source>
</evidence>
<dbReference type="Proteomes" id="UP001219525">
    <property type="component" value="Unassembled WGS sequence"/>
</dbReference>
<dbReference type="EMBL" id="JARJCW010000006">
    <property type="protein sequence ID" value="KAJ7223488.1"/>
    <property type="molecule type" value="Genomic_DNA"/>
</dbReference>
<reference evidence="2" key="1">
    <citation type="submission" date="2023-03" db="EMBL/GenBank/DDBJ databases">
        <title>Massive genome expansion in bonnet fungi (Mycena s.s.) driven by repeated elements and novel gene families across ecological guilds.</title>
        <authorList>
            <consortium name="Lawrence Berkeley National Laboratory"/>
            <person name="Harder C.B."/>
            <person name="Miyauchi S."/>
            <person name="Viragh M."/>
            <person name="Kuo A."/>
            <person name="Thoen E."/>
            <person name="Andreopoulos B."/>
            <person name="Lu D."/>
            <person name="Skrede I."/>
            <person name="Drula E."/>
            <person name="Henrissat B."/>
            <person name="Morin E."/>
            <person name="Kohler A."/>
            <person name="Barry K."/>
            <person name="LaButti K."/>
            <person name="Morin E."/>
            <person name="Salamov A."/>
            <person name="Lipzen A."/>
            <person name="Mereny Z."/>
            <person name="Hegedus B."/>
            <person name="Baldrian P."/>
            <person name="Stursova M."/>
            <person name="Weitz H."/>
            <person name="Taylor A."/>
            <person name="Grigoriev I.V."/>
            <person name="Nagy L.G."/>
            <person name="Martin F."/>
            <person name="Kauserud H."/>
        </authorList>
    </citation>
    <scope>NUCLEOTIDE SEQUENCE</scope>
    <source>
        <strain evidence="2">9144</strain>
    </source>
</reference>
<name>A0AAD6YMF5_9AGAR</name>
<evidence type="ECO:0000313" key="2">
    <source>
        <dbReference type="EMBL" id="KAJ7223488.1"/>
    </source>
</evidence>
<proteinExistence type="predicted"/>
<organism evidence="2 3">
    <name type="scientific">Mycena pura</name>
    <dbReference type="NCBI Taxonomy" id="153505"/>
    <lineage>
        <taxon>Eukaryota</taxon>
        <taxon>Fungi</taxon>
        <taxon>Dikarya</taxon>
        <taxon>Basidiomycota</taxon>
        <taxon>Agaricomycotina</taxon>
        <taxon>Agaricomycetes</taxon>
        <taxon>Agaricomycetidae</taxon>
        <taxon>Agaricales</taxon>
        <taxon>Marasmiineae</taxon>
        <taxon>Mycenaceae</taxon>
        <taxon>Mycena</taxon>
    </lineage>
</organism>
<accession>A0AAD6YMF5</accession>
<feature type="compositionally biased region" description="Polar residues" evidence="1">
    <location>
        <begin position="124"/>
        <end position="141"/>
    </location>
</feature>
<protein>
    <submittedName>
        <fullName evidence="2">Uncharacterized protein</fullName>
    </submittedName>
</protein>
<feature type="region of interest" description="Disordered" evidence="1">
    <location>
        <begin position="94"/>
        <end position="162"/>
    </location>
</feature>
<comment type="caution">
    <text evidence="2">The sequence shown here is derived from an EMBL/GenBank/DDBJ whole genome shotgun (WGS) entry which is preliminary data.</text>
</comment>
<evidence type="ECO:0000256" key="1">
    <source>
        <dbReference type="SAM" id="MobiDB-lite"/>
    </source>
</evidence>
<dbReference type="AlphaFoldDB" id="A0AAD6YMF5"/>